<dbReference type="GO" id="GO:0005247">
    <property type="term" value="F:voltage-gated chloride channel activity"/>
    <property type="evidence" value="ECO:0000318"/>
    <property type="project" value="GO_Central"/>
</dbReference>
<dbReference type="Pfam" id="PF25539">
    <property type="entry name" value="Bestrophin_2"/>
    <property type="match status" value="1"/>
</dbReference>
<evidence type="ECO:0000313" key="11">
    <source>
        <dbReference type="Proteomes" id="UP000006727"/>
    </source>
</evidence>
<accession>A0A2K1KGY5</accession>
<keyword evidence="3" id="KW-1003">Cell membrane</keyword>
<dbReference type="Gramene" id="Pp3c6_24250V3.2">
    <property type="protein sequence ID" value="PAC:32978685.CDS.1"/>
    <property type="gene ID" value="Pp3c6_24250"/>
</dbReference>
<keyword evidence="11" id="KW-1185">Reference proteome</keyword>
<dbReference type="GO" id="GO:0042651">
    <property type="term" value="C:thylakoid membrane"/>
    <property type="evidence" value="ECO:0000318"/>
    <property type="project" value="GO_Central"/>
</dbReference>
<evidence type="ECO:0000256" key="1">
    <source>
        <dbReference type="ARBA" id="ARBA00004651"/>
    </source>
</evidence>
<evidence type="ECO:0000256" key="5">
    <source>
        <dbReference type="ARBA" id="ARBA00022989"/>
    </source>
</evidence>
<dbReference type="InterPro" id="IPR044669">
    <property type="entry name" value="YneE/VCCN1/2-like"/>
</dbReference>
<evidence type="ECO:0000256" key="8">
    <source>
        <dbReference type="SAM" id="Phobius"/>
    </source>
</evidence>
<dbReference type="EMBL" id="ABEU02000006">
    <property type="protein sequence ID" value="PNR53037.1"/>
    <property type="molecule type" value="Genomic_DNA"/>
</dbReference>
<gene>
    <name evidence="10" type="primary">LOC112283714</name>
    <name evidence="9" type="ORF">PHYPA_009412</name>
</gene>
<keyword evidence="2" id="KW-0813">Transport</keyword>
<keyword evidence="6" id="KW-0406">Ion transport</keyword>
<dbReference type="OrthoDB" id="1896185at2759"/>
<dbReference type="GO" id="GO:0005886">
    <property type="term" value="C:plasma membrane"/>
    <property type="evidence" value="ECO:0007669"/>
    <property type="project" value="UniProtKB-SubCell"/>
</dbReference>
<dbReference type="RefSeq" id="XP_024378525.1">
    <property type="nucleotide sequence ID" value="XM_024522757.1"/>
</dbReference>
<evidence type="ECO:0000256" key="3">
    <source>
        <dbReference type="ARBA" id="ARBA00022475"/>
    </source>
</evidence>
<reference evidence="9 11" key="2">
    <citation type="journal article" date="2018" name="Plant J.">
        <title>The Physcomitrella patens chromosome-scale assembly reveals moss genome structure and evolution.</title>
        <authorList>
            <person name="Lang D."/>
            <person name="Ullrich K.K."/>
            <person name="Murat F."/>
            <person name="Fuchs J."/>
            <person name="Jenkins J."/>
            <person name="Haas F.B."/>
            <person name="Piednoel M."/>
            <person name="Gundlach H."/>
            <person name="Van Bel M."/>
            <person name="Meyberg R."/>
            <person name="Vives C."/>
            <person name="Morata J."/>
            <person name="Symeonidi A."/>
            <person name="Hiss M."/>
            <person name="Muchero W."/>
            <person name="Kamisugi Y."/>
            <person name="Saleh O."/>
            <person name="Blanc G."/>
            <person name="Decker E.L."/>
            <person name="van Gessel N."/>
            <person name="Grimwood J."/>
            <person name="Hayes R.D."/>
            <person name="Graham S.W."/>
            <person name="Gunter L.E."/>
            <person name="McDaniel S.F."/>
            <person name="Hoernstein S.N.W."/>
            <person name="Larsson A."/>
            <person name="Li F.W."/>
            <person name="Perroud P.F."/>
            <person name="Phillips J."/>
            <person name="Ranjan P."/>
            <person name="Rokshar D.S."/>
            <person name="Rothfels C.J."/>
            <person name="Schneider L."/>
            <person name="Shu S."/>
            <person name="Stevenson D.W."/>
            <person name="Thummler F."/>
            <person name="Tillich M."/>
            <person name="Villarreal Aguilar J.C."/>
            <person name="Widiez T."/>
            <person name="Wong G.K."/>
            <person name="Wymore A."/>
            <person name="Zhang Y."/>
            <person name="Zimmer A.D."/>
            <person name="Quatrano R.S."/>
            <person name="Mayer K.F.X."/>
            <person name="Goodstein D."/>
            <person name="Casacuberta J.M."/>
            <person name="Vandepoele K."/>
            <person name="Reski R."/>
            <person name="Cuming A.C."/>
            <person name="Tuskan G.A."/>
            <person name="Maumus F."/>
            <person name="Salse J."/>
            <person name="Schmutz J."/>
            <person name="Rensing S.A."/>
        </authorList>
    </citation>
    <scope>NUCLEOTIDE SEQUENCE [LARGE SCALE GENOMIC DNA]</scope>
    <source>
        <strain evidence="10 11">cv. Gransden 2004</strain>
    </source>
</reference>
<dbReference type="EnsemblPlants" id="Pp3c6_24250V3.2">
    <property type="protein sequence ID" value="PAC:32978685.CDS.1"/>
    <property type="gene ID" value="Pp3c6_24250"/>
</dbReference>
<feature type="transmembrane region" description="Helical" evidence="8">
    <location>
        <begin position="33"/>
        <end position="54"/>
    </location>
</feature>
<feature type="transmembrane region" description="Helical" evidence="8">
    <location>
        <begin position="66"/>
        <end position="90"/>
    </location>
</feature>
<dbReference type="PaxDb" id="3218-PP1S53_245V6.1"/>
<evidence type="ECO:0000256" key="6">
    <source>
        <dbReference type="ARBA" id="ARBA00023065"/>
    </source>
</evidence>
<dbReference type="GO" id="GO:0019684">
    <property type="term" value="P:photosynthesis, light reaction"/>
    <property type="evidence" value="ECO:0000318"/>
    <property type="project" value="GO_Central"/>
</dbReference>
<evidence type="ECO:0000256" key="2">
    <source>
        <dbReference type="ARBA" id="ARBA00022448"/>
    </source>
</evidence>
<proteinExistence type="predicted"/>
<protein>
    <submittedName>
        <fullName evidence="9 10">Uncharacterized protein</fullName>
    </submittedName>
</protein>
<dbReference type="PANTHER" id="PTHR33281:SF19">
    <property type="entry name" value="VOLTAGE-DEPENDENT ANION CHANNEL-FORMING PROTEIN YNEE"/>
    <property type="match status" value="1"/>
</dbReference>
<dbReference type="GeneID" id="112283714"/>
<dbReference type="Gramene" id="Pp3c6_24250V3.1">
    <property type="protein sequence ID" value="PAC:32978684.CDS.1"/>
    <property type="gene ID" value="Pp3c6_24250"/>
</dbReference>
<reference evidence="10" key="3">
    <citation type="submission" date="2020-12" db="UniProtKB">
        <authorList>
            <consortium name="EnsemblPlants"/>
        </authorList>
    </citation>
    <scope>IDENTIFICATION</scope>
</reference>
<evidence type="ECO:0000313" key="9">
    <source>
        <dbReference type="EMBL" id="PNR53037.1"/>
    </source>
</evidence>
<dbReference type="AlphaFoldDB" id="A0A2K1KGY5"/>
<keyword evidence="4 8" id="KW-0812">Transmembrane</keyword>
<keyword evidence="7 8" id="KW-0472">Membrane</keyword>
<comment type="subcellular location">
    <subcellularLocation>
        <location evidence="1">Cell membrane</location>
        <topology evidence="1">Multi-pass membrane protein</topology>
    </subcellularLocation>
</comment>
<dbReference type="Proteomes" id="UP000006727">
    <property type="component" value="Chromosome 6"/>
</dbReference>
<dbReference type="EnsemblPlants" id="Pp3c6_24250V3.1">
    <property type="protein sequence ID" value="PAC:32978684.CDS.1"/>
    <property type="gene ID" value="Pp3c6_24250"/>
</dbReference>
<keyword evidence="5 8" id="KW-1133">Transmembrane helix</keyword>
<dbReference type="PANTHER" id="PTHR33281">
    <property type="entry name" value="UPF0187 PROTEIN YNEE"/>
    <property type="match status" value="1"/>
</dbReference>
<sequence length="333" mass="37879">MHRNSVYGHGEWKKHKSSWRHVRHVCTILSSGLIRAIGPPVFLCTLVSVFVAVINHCVDNGVLPSWFPVLKVATLPFTLTSPVLALLLVFRTNTSYQRFDEARKAWGSNVNRARDLARQALTWIRNPGDSKKLQCLLRYTKAYSFCLMHHLREEGCLRKELEATIVNEEEVECVMNSKNRPIWVLQVISDIINECQITPWERIAMDKNITQFHDNVGACERIFKTPIPVAYTRLTSRVLTLWHLVLPFALWETCGWHTITVSFVSSAALFYIEEVGVMIEEPFSILALSTICTGIVAALEGLSNAHTDALILVWGIVEQQWSTKADHLMINLK</sequence>
<evidence type="ECO:0000313" key="10">
    <source>
        <dbReference type="EnsemblPlants" id="PAC:32978684.CDS.1"/>
    </source>
</evidence>
<evidence type="ECO:0000256" key="4">
    <source>
        <dbReference type="ARBA" id="ARBA00022692"/>
    </source>
</evidence>
<reference evidence="9 11" key="1">
    <citation type="journal article" date="2008" name="Science">
        <title>The Physcomitrella genome reveals evolutionary insights into the conquest of land by plants.</title>
        <authorList>
            <person name="Rensing S."/>
            <person name="Lang D."/>
            <person name="Zimmer A."/>
            <person name="Terry A."/>
            <person name="Salamov A."/>
            <person name="Shapiro H."/>
            <person name="Nishiyama T."/>
            <person name="Perroud P.-F."/>
            <person name="Lindquist E."/>
            <person name="Kamisugi Y."/>
            <person name="Tanahashi T."/>
            <person name="Sakakibara K."/>
            <person name="Fujita T."/>
            <person name="Oishi K."/>
            <person name="Shin-I T."/>
            <person name="Kuroki Y."/>
            <person name="Toyoda A."/>
            <person name="Suzuki Y."/>
            <person name="Hashimoto A."/>
            <person name="Yamaguchi K."/>
            <person name="Sugano A."/>
            <person name="Kohara Y."/>
            <person name="Fujiyama A."/>
            <person name="Anterola A."/>
            <person name="Aoki S."/>
            <person name="Ashton N."/>
            <person name="Barbazuk W.B."/>
            <person name="Barker E."/>
            <person name="Bennetzen J."/>
            <person name="Bezanilla M."/>
            <person name="Blankenship R."/>
            <person name="Cho S.H."/>
            <person name="Dutcher S."/>
            <person name="Estelle M."/>
            <person name="Fawcett J.A."/>
            <person name="Gundlach H."/>
            <person name="Hanada K."/>
            <person name="Heyl A."/>
            <person name="Hicks K.A."/>
            <person name="Hugh J."/>
            <person name="Lohr M."/>
            <person name="Mayer K."/>
            <person name="Melkozernov A."/>
            <person name="Murata T."/>
            <person name="Nelson D."/>
            <person name="Pils B."/>
            <person name="Prigge M."/>
            <person name="Reiss B."/>
            <person name="Renner T."/>
            <person name="Rombauts S."/>
            <person name="Rushton P."/>
            <person name="Sanderfoot A."/>
            <person name="Schween G."/>
            <person name="Shiu S.-H."/>
            <person name="Stueber K."/>
            <person name="Theodoulou F.L."/>
            <person name="Tu H."/>
            <person name="Van de Peer Y."/>
            <person name="Verrier P.J."/>
            <person name="Waters E."/>
            <person name="Wood A."/>
            <person name="Yang L."/>
            <person name="Cove D."/>
            <person name="Cuming A."/>
            <person name="Hasebe M."/>
            <person name="Lucas S."/>
            <person name="Mishler D.B."/>
            <person name="Reski R."/>
            <person name="Grigoriev I."/>
            <person name="Quatrano R.S."/>
            <person name="Boore J.L."/>
        </authorList>
    </citation>
    <scope>NUCLEOTIDE SEQUENCE [LARGE SCALE GENOMIC DNA]</scope>
    <source>
        <strain evidence="10 11">cv. Gransden 2004</strain>
    </source>
</reference>
<organism evidence="9">
    <name type="scientific">Physcomitrium patens</name>
    <name type="common">Spreading-leaved earth moss</name>
    <name type="synonym">Physcomitrella patens</name>
    <dbReference type="NCBI Taxonomy" id="3218"/>
    <lineage>
        <taxon>Eukaryota</taxon>
        <taxon>Viridiplantae</taxon>
        <taxon>Streptophyta</taxon>
        <taxon>Embryophyta</taxon>
        <taxon>Bryophyta</taxon>
        <taxon>Bryophytina</taxon>
        <taxon>Bryopsida</taxon>
        <taxon>Funariidae</taxon>
        <taxon>Funariales</taxon>
        <taxon>Funariaceae</taxon>
        <taxon>Physcomitrium</taxon>
    </lineage>
</organism>
<dbReference type="STRING" id="3218.A0A2K1KGY5"/>
<evidence type="ECO:0000256" key="7">
    <source>
        <dbReference type="ARBA" id="ARBA00023136"/>
    </source>
</evidence>
<name>A0A2K1KGY5_PHYPA</name>